<comment type="caution">
    <text evidence="2">The sequence shown here is derived from an EMBL/GenBank/DDBJ whole genome shotgun (WGS) entry which is preliminary data.</text>
</comment>
<dbReference type="EMBL" id="PJMY01000003">
    <property type="protein sequence ID" value="PKV95545.1"/>
    <property type="molecule type" value="Genomic_DNA"/>
</dbReference>
<evidence type="ECO:0000256" key="1">
    <source>
        <dbReference type="SAM" id="Phobius"/>
    </source>
</evidence>
<protein>
    <submittedName>
        <fullName evidence="2">Uncharacterized protein</fullName>
    </submittedName>
</protein>
<reference evidence="2 3" key="1">
    <citation type="submission" date="2017-12" db="EMBL/GenBank/DDBJ databases">
        <title>Sequencing the genomes of 1000 Actinobacteria strains.</title>
        <authorList>
            <person name="Klenk H.-P."/>
        </authorList>
    </citation>
    <scope>NUCLEOTIDE SEQUENCE [LARGE SCALE GENOMIC DNA]</scope>
    <source>
        <strain evidence="2 3">DSM 45165</strain>
    </source>
</reference>
<organism evidence="2 3">
    <name type="scientific">Amycolatopsis echigonensis</name>
    <dbReference type="NCBI Taxonomy" id="2576905"/>
    <lineage>
        <taxon>Bacteria</taxon>
        <taxon>Bacillati</taxon>
        <taxon>Actinomycetota</taxon>
        <taxon>Actinomycetes</taxon>
        <taxon>Pseudonocardiales</taxon>
        <taxon>Pseudonocardiaceae</taxon>
        <taxon>Amycolatopsis</taxon>
    </lineage>
</organism>
<dbReference type="Proteomes" id="UP000233750">
    <property type="component" value="Unassembled WGS sequence"/>
</dbReference>
<dbReference type="AlphaFoldDB" id="A0A2N3WNW0"/>
<sequence length="61" mass="6775">MLTPIILLWTFTKEHVRRLREDEGGYTTETVLVTAALVALALVVIALLVKVVTDKANSIHM</sequence>
<gene>
    <name evidence="2" type="ORF">ATK30_6468</name>
</gene>
<keyword evidence="1" id="KW-0812">Transmembrane</keyword>
<name>A0A2N3WNW0_9PSEU</name>
<evidence type="ECO:0000313" key="2">
    <source>
        <dbReference type="EMBL" id="PKV95545.1"/>
    </source>
</evidence>
<evidence type="ECO:0000313" key="3">
    <source>
        <dbReference type="Proteomes" id="UP000233750"/>
    </source>
</evidence>
<keyword evidence="3" id="KW-1185">Reference proteome</keyword>
<accession>A0A2N3WNW0</accession>
<proteinExistence type="predicted"/>
<keyword evidence="1" id="KW-1133">Transmembrane helix</keyword>
<keyword evidence="1" id="KW-0472">Membrane</keyword>
<feature type="transmembrane region" description="Helical" evidence="1">
    <location>
        <begin position="31"/>
        <end position="52"/>
    </location>
</feature>